<dbReference type="InterPro" id="IPR001057">
    <property type="entry name" value="Glu/AcGlu_kinase"/>
</dbReference>
<keyword evidence="4 8" id="KW-0808">Transferase</keyword>
<evidence type="ECO:0000256" key="6">
    <source>
        <dbReference type="ARBA" id="ARBA00022777"/>
    </source>
</evidence>
<evidence type="ECO:0000313" key="10">
    <source>
        <dbReference type="EMBL" id="ARW64520.1"/>
    </source>
</evidence>
<reference evidence="10" key="1">
    <citation type="journal article" date="2017" name="J. Phycol.">
        <title>Analysis of chloroplast genomes and a supermatrix inform reclassification of the Rhodomelaceae (Rhodophyta).</title>
        <authorList>
            <person name="Diaz-Tapia P."/>
            <person name="Maggs C.A."/>
            <person name="West J.A."/>
            <person name="Verbruggen H."/>
        </authorList>
    </citation>
    <scope>NUCLEOTIDE SEQUENCE</scope>
    <source>
        <strain evidence="10">PD831</strain>
    </source>
</reference>
<feature type="binding site" evidence="8">
    <location>
        <position position="181"/>
    </location>
    <ligand>
        <name>substrate</name>
    </ligand>
</feature>
<dbReference type="InterPro" id="IPR004662">
    <property type="entry name" value="AcgluKinase_fam"/>
</dbReference>
<keyword evidence="5 8" id="KW-0547">Nucleotide-binding</keyword>
<dbReference type="FunFam" id="3.40.1160.10:FF:000004">
    <property type="entry name" value="Acetylglutamate kinase"/>
    <property type="match status" value="1"/>
</dbReference>
<dbReference type="SUPFAM" id="SSF53633">
    <property type="entry name" value="Carbamate kinase-like"/>
    <property type="match status" value="1"/>
</dbReference>
<geneLocation type="chloroplast" evidence="10"/>
<dbReference type="RefSeq" id="YP_009395664.1">
    <property type="nucleotide sequence ID" value="NC_035278.1"/>
</dbReference>
<proteinExistence type="inferred from homology"/>
<dbReference type="GO" id="GO:0042450">
    <property type="term" value="P:L-arginine biosynthetic process via ornithine"/>
    <property type="evidence" value="ECO:0007669"/>
    <property type="project" value="UniProtKB-UniRule"/>
</dbReference>
<dbReference type="UniPathway" id="UPA00068">
    <property type="reaction ID" value="UER00107"/>
</dbReference>
<dbReference type="InterPro" id="IPR041727">
    <property type="entry name" value="NAGK-C"/>
</dbReference>
<dbReference type="PANTHER" id="PTHR23342:SF0">
    <property type="entry name" value="N-ACETYLGLUTAMATE SYNTHASE, MITOCHONDRIAL"/>
    <property type="match status" value="1"/>
</dbReference>
<dbReference type="EC" id="2.7.2.8" evidence="8"/>
<evidence type="ECO:0000259" key="9">
    <source>
        <dbReference type="Pfam" id="PF00696"/>
    </source>
</evidence>
<dbReference type="InterPro" id="IPR037528">
    <property type="entry name" value="ArgB"/>
</dbReference>
<feature type="site" description="Transition state stabilizer" evidence="8">
    <location>
        <position position="31"/>
    </location>
</feature>
<keyword evidence="3 8" id="KW-0028">Amino-acid biosynthesis</keyword>
<keyword evidence="10" id="KW-0150">Chloroplast</keyword>
<dbReference type="InterPro" id="IPR036393">
    <property type="entry name" value="AceGlu_kinase-like_sf"/>
</dbReference>
<comment type="catalytic activity">
    <reaction evidence="8">
        <text>N-acetyl-L-glutamate + ATP = N-acetyl-L-glutamyl 5-phosphate + ADP</text>
        <dbReference type="Rhea" id="RHEA:14629"/>
        <dbReference type="ChEBI" id="CHEBI:30616"/>
        <dbReference type="ChEBI" id="CHEBI:44337"/>
        <dbReference type="ChEBI" id="CHEBI:57936"/>
        <dbReference type="ChEBI" id="CHEBI:456216"/>
        <dbReference type="EC" id="2.7.2.8"/>
    </reaction>
</comment>
<evidence type="ECO:0000256" key="8">
    <source>
        <dbReference type="HAMAP-Rule" id="MF_00082"/>
    </source>
</evidence>
<feature type="site" description="Transition state stabilizer" evidence="8">
    <location>
        <position position="244"/>
    </location>
</feature>
<evidence type="ECO:0000256" key="3">
    <source>
        <dbReference type="ARBA" id="ARBA00022605"/>
    </source>
</evidence>
<accession>A0A1Z1MEQ5</accession>
<feature type="binding site" evidence="8">
    <location>
        <position position="88"/>
    </location>
    <ligand>
        <name>substrate</name>
    </ligand>
</feature>
<dbReference type="GeneID" id="33357741"/>
<dbReference type="NCBIfam" id="TIGR00761">
    <property type="entry name" value="argB"/>
    <property type="match status" value="1"/>
</dbReference>
<protein>
    <recommendedName>
        <fullName evidence="8">Acetylglutamate kinase</fullName>
        <ecNumber evidence="8">2.7.2.8</ecNumber>
    </recommendedName>
    <alternativeName>
        <fullName evidence="8">N-acetyl-L-glutamate 5-phosphotransferase</fullName>
    </alternativeName>
    <alternativeName>
        <fullName evidence="8">NAG kinase</fullName>
        <shortName evidence="8">NAGK</shortName>
    </alternativeName>
</protein>
<name>A0A1Z1MEQ5_9FLOR</name>
<keyword evidence="7 8" id="KW-0067">ATP-binding</keyword>
<dbReference type="Pfam" id="PF00696">
    <property type="entry name" value="AA_kinase"/>
    <property type="match status" value="1"/>
</dbReference>
<comment type="similarity">
    <text evidence="8">Belongs to the acetylglutamate kinase family. ArgB subfamily.</text>
</comment>
<dbReference type="GO" id="GO:0003991">
    <property type="term" value="F:acetylglutamate kinase activity"/>
    <property type="evidence" value="ECO:0007669"/>
    <property type="project" value="UniProtKB-UniRule"/>
</dbReference>
<dbReference type="PANTHER" id="PTHR23342">
    <property type="entry name" value="N-ACETYLGLUTAMATE SYNTHASE"/>
    <property type="match status" value="1"/>
</dbReference>
<feature type="domain" description="Aspartate/glutamate/uridylate kinase" evidence="9">
    <location>
        <begin position="27"/>
        <end position="263"/>
    </location>
</feature>
<dbReference type="HAMAP" id="MF_00082">
    <property type="entry name" value="ArgB"/>
    <property type="match status" value="1"/>
</dbReference>
<keyword evidence="10" id="KW-0934">Plastid</keyword>
<evidence type="ECO:0000256" key="1">
    <source>
        <dbReference type="ARBA" id="ARBA00004828"/>
    </source>
</evidence>
<dbReference type="Gene3D" id="3.40.1160.10">
    <property type="entry name" value="Acetylglutamate kinase-like"/>
    <property type="match status" value="1"/>
</dbReference>
<dbReference type="GO" id="GO:0009507">
    <property type="term" value="C:chloroplast"/>
    <property type="evidence" value="ECO:0007669"/>
    <property type="project" value="UniProtKB-SubCell"/>
</dbReference>
<feature type="binding site" evidence="8">
    <location>
        <begin position="66"/>
        <end position="67"/>
    </location>
    <ligand>
        <name>substrate</name>
    </ligand>
</feature>
<comment type="function">
    <text evidence="8">Catalyzes the ATP-dependent phosphorylation of N-acetyl-L-glutamate.</text>
</comment>
<evidence type="ECO:0000256" key="4">
    <source>
        <dbReference type="ARBA" id="ARBA00022679"/>
    </source>
</evidence>
<keyword evidence="6 8" id="KW-0418">Kinase</keyword>
<keyword evidence="2 8" id="KW-0055">Arginine biosynthesis</keyword>
<dbReference type="PIRSF" id="PIRSF000728">
    <property type="entry name" value="NAGK"/>
    <property type="match status" value="1"/>
</dbReference>
<evidence type="ECO:0000256" key="2">
    <source>
        <dbReference type="ARBA" id="ARBA00022571"/>
    </source>
</evidence>
<dbReference type="EMBL" id="MF101433">
    <property type="protein sequence ID" value="ARW64520.1"/>
    <property type="molecule type" value="Genomic_DNA"/>
</dbReference>
<evidence type="ECO:0000256" key="5">
    <source>
        <dbReference type="ARBA" id="ARBA00022741"/>
    </source>
</evidence>
<dbReference type="AlphaFoldDB" id="A0A1Z1MEQ5"/>
<dbReference type="GO" id="GO:0005524">
    <property type="term" value="F:ATP binding"/>
    <property type="evidence" value="ECO:0007669"/>
    <property type="project" value="UniProtKB-UniRule"/>
</dbReference>
<dbReference type="InterPro" id="IPR001048">
    <property type="entry name" value="Asp/Glu/Uridylate_kinase"/>
</dbReference>
<dbReference type="PRINTS" id="PR00474">
    <property type="entry name" value="GLU5KINASE"/>
</dbReference>
<comment type="subcellular location">
    <subcellularLocation>
        <location evidence="8">Plastid</location>
        <location evidence="8">Chloroplast</location>
    </subcellularLocation>
</comment>
<organism evidence="10">
    <name type="scientific">Vertebrata isogona</name>
    <dbReference type="NCBI Taxonomy" id="2006944"/>
    <lineage>
        <taxon>Eukaryota</taxon>
        <taxon>Rhodophyta</taxon>
        <taxon>Florideophyceae</taxon>
        <taxon>Rhodymeniophycidae</taxon>
        <taxon>Ceramiales</taxon>
        <taxon>Rhodomelaceae</taxon>
        <taxon>Polysiphonioideae</taxon>
        <taxon>Vertebrata</taxon>
    </lineage>
</organism>
<gene>
    <name evidence="8 10" type="primary">argB</name>
</gene>
<dbReference type="CDD" id="cd04250">
    <property type="entry name" value="AAK_NAGK-C"/>
    <property type="match status" value="1"/>
</dbReference>
<comment type="pathway">
    <text evidence="1 8">Amino-acid biosynthesis; L-arginine biosynthesis; N(2)-acetyl-L-ornithine from L-glutamate: step 2/4.</text>
</comment>
<sequence>MSNSIMSHRFYFSSETITLIRQYVGSTFVIKYGGSAMKDEIVQSNVIEDIALLSSFGIKIILVHGGGYLVDAWLKKLDLRPEFQNGIRITDAKAVEVVEMVLSGQVNKKLVSLFNNIHIPAVGLSGKDANLVIAAPISNKDGDFTGIVSKVSPQILHNLTANGFLPVISSLASSSLGFTYNINADTFASAIASNVQADKFILLTDTPGVLADISNPQTVIKDLSFEKIKKLKSDGTIKGGMIPKVDSCLDALNSNVKAAHIVDGRLRYSLLHELLTYARVGSRIVL</sequence>
<evidence type="ECO:0000256" key="7">
    <source>
        <dbReference type="ARBA" id="ARBA00022840"/>
    </source>
</evidence>